<organism evidence="2">
    <name type="scientific">viral metagenome</name>
    <dbReference type="NCBI Taxonomy" id="1070528"/>
    <lineage>
        <taxon>unclassified sequences</taxon>
        <taxon>metagenomes</taxon>
        <taxon>organismal metagenomes</taxon>
    </lineage>
</organism>
<dbReference type="AlphaFoldDB" id="A0A6C0CXE2"/>
<keyword evidence="1" id="KW-0472">Membrane</keyword>
<keyword evidence="1" id="KW-1133">Transmembrane helix</keyword>
<evidence type="ECO:0000256" key="1">
    <source>
        <dbReference type="SAM" id="Phobius"/>
    </source>
</evidence>
<protein>
    <submittedName>
        <fullName evidence="2">Uncharacterized protein</fullName>
    </submittedName>
</protein>
<evidence type="ECO:0000313" key="2">
    <source>
        <dbReference type="EMBL" id="QHT09178.1"/>
    </source>
</evidence>
<feature type="transmembrane region" description="Helical" evidence="1">
    <location>
        <begin position="139"/>
        <end position="158"/>
    </location>
</feature>
<proteinExistence type="predicted"/>
<accession>A0A6C0CXE2</accession>
<keyword evidence="1" id="KW-0812">Transmembrane</keyword>
<name>A0A6C0CXE2_9ZZZZ</name>
<sequence length="159" mass="19178">MNISELDENKYDKYFNFKHEDDIFFGRTPVGEDIFEKIPQLYNEIDEEIIEKTINDNKIISDQDDKKKETIMDVKMGDIFMNLTNVIINFWPEYKKMLVKVKLEYDDLLVDNKDRNIIYLLKIHCITLVRYLQDEDNCIYMGIFLIIISILLYFINIIR</sequence>
<reference evidence="2" key="1">
    <citation type="journal article" date="2020" name="Nature">
        <title>Giant virus diversity and host interactions through global metagenomics.</title>
        <authorList>
            <person name="Schulz F."/>
            <person name="Roux S."/>
            <person name="Paez-Espino D."/>
            <person name="Jungbluth S."/>
            <person name="Walsh D.A."/>
            <person name="Denef V.J."/>
            <person name="McMahon K.D."/>
            <person name="Konstantinidis K.T."/>
            <person name="Eloe-Fadrosh E.A."/>
            <person name="Kyrpides N.C."/>
            <person name="Woyke T."/>
        </authorList>
    </citation>
    <scope>NUCLEOTIDE SEQUENCE</scope>
    <source>
        <strain evidence="2">GVMAG-M-3300023110-24</strain>
    </source>
</reference>
<dbReference type="EMBL" id="MN739508">
    <property type="protein sequence ID" value="QHT09178.1"/>
    <property type="molecule type" value="Genomic_DNA"/>
</dbReference>